<feature type="region of interest" description="Disordered" evidence="1">
    <location>
        <begin position="273"/>
        <end position="349"/>
    </location>
</feature>
<evidence type="ECO:0000313" key="3">
    <source>
        <dbReference type="Proteomes" id="UP001176940"/>
    </source>
</evidence>
<accession>A0ABN9LSD5</accession>
<evidence type="ECO:0000313" key="2">
    <source>
        <dbReference type="EMBL" id="CAJ0949426.1"/>
    </source>
</evidence>
<evidence type="ECO:0008006" key="4">
    <source>
        <dbReference type="Google" id="ProtNLM"/>
    </source>
</evidence>
<dbReference type="InterPro" id="IPR027417">
    <property type="entry name" value="P-loop_NTPase"/>
</dbReference>
<sequence>MDSDEMRHFTKNFSFDKCKKGNQGFNRILIQLFGLLGNGKSSFINTCIYVWKDCEFENWAKARGEDGGSTTDRIPYELTENLTLVDNRGCRTLEDKESGVIFAQLGNLLPIDTRVEWGEGFGLTEKMVRAEKLVKTSDFVFPVFVHSVRKGITKEERGELEALLNSAMTLTGVVPIVVLTHKTAGSLTETEGIFRDLGVERIFSFENYTSEDHMKTRGKHEEVLKFLCEVIKDVQFRVEQPRDPSEEMKTRRKFVLKYIHECDIKEQQRKVESKKALDQSLQEKRHKQQEEEMKKQRQKEQREQEEEFRRHQQELQWERDRDRARQEEEMRAQKERQEKKKKKKFLGLF</sequence>
<feature type="compositionally biased region" description="Basic and acidic residues" evidence="1">
    <location>
        <begin position="273"/>
        <end position="338"/>
    </location>
</feature>
<name>A0ABN9LSD5_9NEOB</name>
<proteinExistence type="predicted"/>
<reference evidence="2" key="1">
    <citation type="submission" date="2023-07" db="EMBL/GenBank/DDBJ databases">
        <authorList>
            <person name="Stuckert A."/>
        </authorList>
    </citation>
    <scope>NUCLEOTIDE SEQUENCE</scope>
</reference>
<comment type="caution">
    <text evidence="2">The sequence shown here is derived from an EMBL/GenBank/DDBJ whole genome shotgun (WGS) entry which is preliminary data.</text>
</comment>
<organism evidence="2 3">
    <name type="scientific">Ranitomeya imitator</name>
    <name type="common">mimic poison frog</name>
    <dbReference type="NCBI Taxonomy" id="111125"/>
    <lineage>
        <taxon>Eukaryota</taxon>
        <taxon>Metazoa</taxon>
        <taxon>Chordata</taxon>
        <taxon>Craniata</taxon>
        <taxon>Vertebrata</taxon>
        <taxon>Euteleostomi</taxon>
        <taxon>Amphibia</taxon>
        <taxon>Batrachia</taxon>
        <taxon>Anura</taxon>
        <taxon>Neobatrachia</taxon>
        <taxon>Hyloidea</taxon>
        <taxon>Dendrobatidae</taxon>
        <taxon>Dendrobatinae</taxon>
        <taxon>Ranitomeya</taxon>
    </lineage>
</organism>
<gene>
    <name evidence="2" type="ORF">RIMI_LOCUS12588816</name>
</gene>
<keyword evidence="3" id="KW-1185">Reference proteome</keyword>
<dbReference type="EMBL" id="CAUEEQ010030074">
    <property type="protein sequence ID" value="CAJ0949426.1"/>
    <property type="molecule type" value="Genomic_DNA"/>
</dbReference>
<evidence type="ECO:0000256" key="1">
    <source>
        <dbReference type="SAM" id="MobiDB-lite"/>
    </source>
</evidence>
<dbReference type="Proteomes" id="UP001176940">
    <property type="component" value="Unassembled WGS sequence"/>
</dbReference>
<protein>
    <recommendedName>
        <fullName evidence="4">AIG1-type G domain-containing protein</fullName>
    </recommendedName>
</protein>
<dbReference type="Gene3D" id="3.40.50.300">
    <property type="entry name" value="P-loop containing nucleotide triphosphate hydrolases"/>
    <property type="match status" value="1"/>
</dbReference>
<feature type="compositionally biased region" description="Basic residues" evidence="1">
    <location>
        <begin position="339"/>
        <end position="349"/>
    </location>
</feature>